<dbReference type="GO" id="GO:0016020">
    <property type="term" value="C:membrane"/>
    <property type="evidence" value="ECO:0007669"/>
    <property type="project" value="UniProtKB-SubCell"/>
</dbReference>
<keyword evidence="3 7" id="KW-0812">Transmembrane</keyword>
<evidence type="ECO:0000256" key="6">
    <source>
        <dbReference type="SAM" id="MobiDB-lite"/>
    </source>
</evidence>
<feature type="transmembrane region" description="Helical" evidence="7">
    <location>
        <begin position="58"/>
        <end position="78"/>
    </location>
</feature>
<evidence type="ECO:0000256" key="7">
    <source>
        <dbReference type="SAM" id="Phobius"/>
    </source>
</evidence>
<evidence type="ECO:0000256" key="4">
    <source>
        <dbReference type="ARBA" id="ARBA00022989"/>
    </source>
</evidence>
<evidence type="ECO:0000256" key="3">
    <source>
        <dbReference type="ARBA" id="ARBA00022692"/>
    </source>
</evidence>
<dbReference type="InterPro" id="IPR036259">
    <property type="entry name" value="MFS_trans_sf"/>
</dbReference>
<dbReference type="InterPro" id="IPR020846">
    <property type="entry name" value="MFS_dom"/>
</dbReference>
<dbReference type="Pfam" id="PF07690">
    <property type="entry name" value="MFS_1"/>
    <property type="match status" value="1"/>
</dbReference>
<keyword evidence="4 7" id="KW-1133">Transmembrane helix</keyword>
<evidence type="ECO:0000256" key="2">
    <source>
        <dbReference type="ARBA" id="ARBA00022448"/>
    </source>
</evidence>
<feature type="transmembrane region" description="Helical" evidence="7">
    <location>
        <begin position="217"/>
        <end position="239"/>
    </location>
</feature>
<keyword evidence="5 7" id="KW-0472">Membrane</keyword>
<feature type="transmembrane region" description="Helical" evidence="7">
    <location>
        <begin position="442"/>
        <end position="461"/>
    </location>
</feature>
<name>A0A1X2GYY2_SYNRA</name>
<dbReference type="Gene3D" id="1.20.1250.20">
    <property type="entry name" value="MFS general substrate transporter like domains"/>
    <property type="match status" value="1"/>
</dbReference>
<feature type="transmembrane region" description="Helical" evidence="7">
    <location>
        <begin position="410"/>
        <end position="430"/>
    </location>
</feature>
<keyword evidence="2" id="KW-0813">Transport</keyword>
<feature type="transmembrane region" description="Helical" evidence="7">
    <location>
        <begin position="149"/>
        <end position="170"/>
    </location>
</feature>
<dbReference type="OMA" id="PPNNRCL"/>
<dbReference type="Proteomes" id="UP000242180">
    <property type="component" value="Unassembled WGS sequence"/>
</dbReference>
<feature type="transmembrane region" description="Helical" evidence="7">
    <location>
        <begin position="350"/>
        <end position="373"/>
    </location>
</feature>
<evidence type="ECO:0000259" key="8">
    <source>
        <dbReference type="PROSITE" id="PS50850"/>
    </source>
</evidence>
<gene>
    <name evidence="9" type="ORF">BCR43DRAFT_448463</name>
</gene>
<dbReference type="STRING" id="13706.A0A1X2GYY2"/>
<evidence type="ECO:0000256" key="5">
    <source>
        <dbReference type="ARBA" id="ARBA00023136"/>
    </source>
</evidence>
<dbReference type="PROSITE" id="PS50850">
    <property type="entry name" value="MFS"/>
    <property type="match status" value="1"/>
</dbReference>
<dbReference type="SUPFAM" id="SSF103473">
    <property type="entry name" value="MFS general substrate transporter"/>
    <property type="match status" value="1"/>
</dbReference>
<accession>A0A1X2GYY2</accession>
<dbReference type="PANTHER" id="PTHR43791:SF36">
    <property type="entry name" value="TRANSPORTER, PUTATIVE (AFU_ORTHOLOGUE AFUA_6G08340)-RELATED"/>
    <property type="match status" value="1"/>
</dbReference>
<dbReference type="InParanoid" id="A0A1X2GYY2"/>
<evidence type="ECO:0000313" key="9">
    <source>
        <dbReference type="EMBL" id="ORY89215.1"/>
    </source>
</evidence>
<dbReference type="PANTHER" id="PTHR43791">
    <property type="entry name" value="PERMEASE-RELATED"/>
    <property type="match status" value="1"/>
</dbReference>
<feature type="transmembrane region" description="Helical" evidence="7">
    <location>
        <begin position="323"/>
        <end position="343"/>
    </location>
</feature>
<feature type="transmembrane region" description="Helical" evidence="7">
    <location>
        <begin position="123"/>
        <end position="143"/>
    </location>
</feature>
<organism evidence="9 10">
    <name type="scientific">Syncephalastrum racemosum</name>
    <name type="common">Filamentous fungus</name>
    <dbReference type="NCBI Taxonomy" id="13706"/>
    <lineage>
        <taxon>Eukaryota</taxon>
        <taxon>Fungi</taxon>
        <taxon>Fungi incertae sedis</taxon>
        <taxon>Mucoromycota</taxon>
        <taxon>Mucoromycotina</taxon>
        <taxon>Mucoromycetes</taxon>
        <taxon>Mucorales</taxon>
        <taxon>Syncephalastraceae</taxon>
        <taxon>Syncephalastrum</taxon>
    </lineage>
</organism>
<feature type="region of interest" description="Disordered" evidence="6">
    <location>
        <begin position="1"/>
        <end position="44"/>
    </location>
</feature>
<feature type="transmembrane region" description="Helical" evidence="7">
    <location>
        <begin position="90"/>
        <end position="111"/>
    </location>
</feature>
<dbReference type="EMBL" id="MCGN01000017">
    <property type="protein sequence ID" value="ORY89215.1"/>
    <property type="molecule type" value="Genomic_DNA"/>
</dbReference>
<feature type="transmembrane region" description="Helical" evidence="7">
    <location>
        <begin position="379"/>
        <end position="398"/>
    </location>
</feature>
<keyword evidence="10" id="KW-1185">Reference proteome</keyword>
<feature type="domain" description="Major facilitator superfamily (MFS) profile" evidence="8">
    <location>
        <begin position="58"/>
        <end position="470"/>
    </location>
</feature>
<dbReference type="AlphaFoldDB" id="A0A1X2GYY2"/>
<comment type="caution">
    <text evidence="9">The sequence shown here is derived from an EMBL/GenBank/DDBJ whole genome shotgun (WGS) entry which is preliminary data.</text>
</comment>
<feature type="transmembrane region" description="Helical" evidence="7">
    <location>
        <begin position="182"/>
        <end position="205"/>
    </location>
</feature>
<dbReference type="InterPro" id="IPR011701">
    <property type="entry name" value="MFS"/>
</dbReference>
<reference evidence="9 10" key="1">
    <citation type="submission" date="2016-07" db="EMBL/GenBank/DDBJ databases">
        <title>Pervasive Adenine N6-methylation of Active Genes in Fungi.</title>
        <authorList>
            <consortium name="DOE Joint Genome Institute"/>
            <person name="Mondo S.J."/>
            <person name="Dannebaum R.O."/>
            <person name="Kuo R.C."/>
            <person name="Labutti K."/>
            <person name="Haridas S."/>
            <person name="Kuo A."/>
            <person name="Salamov A."/>
            <person name="Ahrendt S.R."/>
            <person name="Lipzen A."/>
            <person name="Sullivan W."/>
            <person name="Andreopoulos W.B."/>
            <person name="Clum A."/>
            <person name="Lindquist E."/>
            <person name="Daum C."/>
            <person name="Ramamoorthy G.K."/>
            <person name="Gryganskyi A."/>
            <person name="Culley D."/>
            <person name="Magnuson J.K."/>
            <person name="James T.Y."/>
            <person name="O'Malley M.A."/>
            <person name="Stajich J.E."/>
            <person name="Spatafora J.W."/>
            <person name="Visel A."/>
            <person name="Grigoriev I.V."/>
        </authorList>
    </citation>
    <scope>NUCLEOTIDE SEQUENCE [LARGE SCALE GENOMIC DNA]</scope>
    <source>
        <strain evidence="9 10">NRRL 2496</strain>
    </source>
</reference>
<protein>
    <submittedName>
        <fullName evidence="9">Major facilitator superfamily domain-containing protein</fullName>
    </submittedName>
</protein>
<feature type="transmembrane region" description="Helical" evidence="7">
    <location>
        <begin position="287"/>
        <end position="311"/>
    </location>
</feature>
<evidence type="ECO:0000313" key="10">
    <source>
        <dbReference type="Proteomes" id="UP000242180"/>
    </source>
</evidence>
<sequence length="497" mass="55167">MTAHSATEKEEISYAEDVHADSLDGSNKDVEHAQKDPHGRPIKSEAEKRLVRRLNWSLLPLVGVLIFLTFCDKAALSIGPMLGMNQELGLVGNQFSLLGALFYVGQLVYQIPNQFVMQRVSHGRYLGTLLIVWGVVVTCMSLSKNFAQMAAMRFLLGLLEAGAMPCLYLITNTLYRRSEQPIFFGYVVMCNGTGAALGSLTTYGIAHIKQPRGITAWRWGLIFYGVATILAGIVCYFLLIDSPDSRLLRLNEEEKKIMEDRTRDNAVVKHKVIMLHHIREALLEPRWWLLMIATFAVSLQNGGMLTFSSTFTYGLGFDALQTILLQIPSGMASALGVVVAAALAYKTRQIIYTCLFMLIIGIVGLIVLMAIPAGGVKLVGYYLSWGGTGAYSIMVIIIGNNVKGYTKKIFYNGAIMFFYTLGNIVGPLIMIDTQAPRYMGGMTGFLVGYVVAFVCMALIRLDMMYTNKKRRAAGPPEKVDMQQDLTDKEDQTFIYRL</sequence>
<evidence type="ECO:0000256" key="1">
    <source>
        <dbReference type="ARBA" id="ARBA00004141"/>
    </source>
</evidence>
<proteinExistence type="predicted"/>
<comment type="subcellular location">
    <subcellularLocation>
        <location evidence="1">Membrane</location>
        <topology evidence="1">Multi-pass membrane protein</topology>
    </subcellularLocation>
</comment>
<dbReference type="OrthoDB" id="6730379at2759"/>
<dbReference type="GO" id="GO:0022857">
    <property type="term" value="F:transmembrane transporter activity"/>
    <property type="evidence" value="ECO:0007669"/>
    <property type="project" value="InterPro"/>
</dbReference>
<dbReference type="FunCoup" id="A0A1X2GYY2">
    <property type="interactions" value="81"/>
</dbReference>